<reference evidence="1 2" key="1">
    <citation type="journal article" date="2018" name="Mol. Plant">
        <title>The genome of Artemisia annua provides insight into the evolution of Asteraceae family and artemisinin biosynthesis.</title>
        <authorList>
            <person name="Shen Q."/>
            <person name="Zhang L."/>
            <person name="Liao Z."/>
            <person name="Wang S."/>
            <person name="Yan T."/>
            <person name="Shi P."/>
            <person name="Liu M."/>
            <person name="Fu X."/>
            <person name="Pan Q."/>
            <person name="Wang Y."/>
            <person name="Lv Z."/>
            <person name="Lu X."/>
            <person name="Zhang F."/>
            <person name="Jiang W."/>
            <person name="Ma Y."/>
            <person name="Chen M."/>
            <person name="Hao X."/>
            <person name="Li L."/>
            <person name="Tang Y."/>
            <person name="Lv G."/>
            <person name="Zhou Y."/>
            <person name="Sun X."/>
            <person name="Brodelius P.E."/>
            <person name="Rose J.K.C."/>
            <person name="Tang K."/>
        </authorList>
    </citation>
    <scope>NUCLEOTIDE SEQUENCE [LARGE SCALE GENOMIC DNA]</scope>
    <source>
        <strain evidence="2">cv. Huhao1</strain>
        <tissue evidence="1">Leaf</tissue>
    </source>
</reference>
<gene>
    <name evidence="1" type="ORF">CTI12_AA206690</name>
</gene>
<dbReference type="OrthoDB" id="288590at2759"/>
<dbReference type="EMBL" id="PKPP01001872">
    <property type="protein sequence ID" value="PWA79321.1"/>
    <property type="molecule type" value="Genomic_DNA"/>
</dbReference>
<evidence type="ECO:0000313" key="2">
    <source>
        <dbReference type="Proteomes" id="UP000245207"/>
    </source>
</evidence>
<dbReference type="Proteomes" id="UP000245207">
    <property type="component" value="Unassembled WGS sequence"/>
</dbReference>
<comment type="caution">
    <text evidence="1">The sequence shown here is derived from an EMBL/GenBank/DDBJ whole genome shotgun (WGS) entry which is preliminary data.</text>
</comment>
<name>A0A2U1P0P9_ARTAN</name>
<accession>A0A2U1P0P9</accession>
<proteinExistence type="predicted"/>
<dbReference type="AlphaFoldDB" id="A0A2U1P0P9"/>
<evidence type="ECO:0000313" key="1">
    <source>
        <dbReference type="EMBL" id="PWA79321.1"/>
    </source>
</evidence>
<sequence>MFLKRRAMEQNAAAAADNELVSAVEFWKALLEQEDEPFYPYRYRYRDRPFLSVRSHRDLQVAHAKFDNILTKKMQQLGCSRPDAIAFIESTLPKPKSYKPIYPADSFNFFPPNRYRDFDVADEMIRSKHELALESIYDLFDDLTTNVEILYKADIEKEARKLRSLRLRRFYYTFIPDEDYLENAFRREQIGASVRVNFYPKCPQPHLKLRISPCYPGGITILVDDVESCQSDLPQGYGDIVASDVGCHGRDHVHPEYN</sequence>
<organism evidence="1 2">
    <name type="scientific">Artemisia annua</name>
    <name type="common">Sweet wormwood</name>
    <dbReference type="NCBI Taxonomy" id="35608"/>
    <lineage>
        <taxon>Eukaryota</taxon>
        <taxon>Viridiplantae</taxon>
        <taxon>Streptophyta</taxon>
        <taxon>Embryophyta</taxon>
        <taxon>Tracheophyta</taxon>
        <taxon>Spermatophyta</taxon>
        <taxon>Magnoliopsida</taxon>
        <taxon>eudicotyledons</taxon>
        <taxon>Gunneridae</taxon>
        <taxon>Pentapetalae</taxon>
        <taxon>asterids</taxon>
        <taxon>campanulids</taxon>
        <taxon>Asterales</taxon>
        <taxon>Asteraceae</taxon>
        <taxon>Asteroideae</taxon>
        <taxon>Anthemideae</taxon>
        <taxon>Artemisiinae</taxon>
        <taxon>Artemisia</taxon>
    </lineage>
</organism>
<dbReference type="STRING" id="35608.A0A2U1P0P9"/>
<protein>
    <submittedName>
        <fullName evidence="1">Flavanone 3-hydroxylase</fullName>
    </submittedName>
</protein>
<keyword evidence="2" id="KW-1185">Reference proteome</keyword>